<dbReference type="EnsemblPlants" id="MELO3C032597.2.1">
    <property type="protein sequence ID" value="MELO3C032597.2.1"/>
    <property type="gene ID" value="MELO3C032597.2"/>
</dbReference>
<evidence type="ECO:0000313" key="1">
    <source>
        <dbReference type="EnsemblPlants" id="MELO3C032597.2.1"/>
    </source>
</evidence>
<organism evidence="1">
    <name type="scientific">Cucumis melo</name>
    <name type="common">Muskmelon</name>
    <dbReference type="NCBI Taxonomy" id="3656"/>
    <lineage>
        <taxon>Eukaryota</taxon>
        <taxon>Viridiplantae</taxon>
        <taxon>Streptophyta</taxon>
        <taxon>Embryophyta</taxon>
        <taxon>Tracheophyta</taxon>
        <taxon>Spermatophyta</taxon>
        <taxon>Magnoliopsida</taxon>
        <taxon>eudicotyledons</taxon>
        <taxon>Gunneridae</taxon>
        <taxon>Pentapetalae</taxon>
        <taxon>rosids</taxon>
        <taxon>fabids</taxon>
        <taxon>Cucurbitales</taxon>
        <taxon>Cucurbitaceae</taxon>
        <taxon>Benincaseae</taxon>
        <taxon>Cucumis</taxon>
    </lineage>
</organism>
<reference evidence="1" key="1">
    <citation type="submission" date="2023-03" db="UniProtKB">
        <authorList>
            <consortium name="EnsemblPlants"/>
        </authorList>
    </citation>
    <scope>IDENTIFICATION</scope>
</reference>
<sequence>MWWCSTIPLHLTTTSTRRRWDERRDSIFTTRRKSSRRGLGFRLCLTRRNIKGV</sequence>
<name>A0A9I9EE87_CUCME</name>
<protein>
    <submittedName>
        <fullName evidence="1">Uncharacterized protein</fullName>
    </submittedName>
</protein>
<accession>A0A9I9EE87</accession>
<dbReference type="AlphaFoldDB" id="A0A9I9EE87"/>
<proteinExistence type="predicted"/>
<dbReference type="Gramene" id="MELO3C032597.2.1">
    <property type="protein sequence ID" value="MELO3C032597.2.1"/>
    <property type="gene ID" value="MELO3C032597.2"/>
</dbReference>